<keyword evidence="2" id="KW-0812">Transmembrane</keyword>
<accession>A0A8J3RHS2</accession>
<feature type="compositionally biased region" description="Low complexity" evidence="1">
    <location>
        <begin position="39"/>
        <end position="57"/>
    </location>
</feature>
<organism evidence="3 4">
    <name type="scientific">Planobispora longispora</name>
    <dbReference type="NCBI Taxonomy" id="28887"/>
    <lineage>
        <taxon>Bacteria</taxon>
        <taxon>Bacillati</taxon>
        <taxon>Actinomycetota</taxon>
        <taxon>Actinomycetes</taxon>
        <taxon>Streptosporangiales</taxon>
        <taxon>Streptosporangiaceae</taxon>
        <taxon>Planobispora</taxon>
    </lineage>
</organism>
<keyword evidence="2" id="KW-0472">Membrane</keyword>
<dbReference type="AlphaFoldDB" id="A0A8J3RHS2"/>
<keyword evidence="4" id="KW-1185">Reference proteome</keyword>
<dbReference type="InterPro" id="IPR013879">
    <property type="entry name" value="DUF1761"/>
</dbReference>
<feature type="transmembrane region" description="Helical" evidence="2">
    <location>
        <begin position="73"/>
        <end position="92"/>
    </location>
</feature>
<evidence type="ECO:0000256" key="1">
    <source>
        <dbReference type="SAM" id="MobiDB-lite"/>
    </source>
</evidence>
<name>A0A8J3RHS2_9ACTN</name>
<proteinExistence type="predicted"/>
<evidence type="ECO:0000313" key="4">
    <source>
        <dbReference type="Proteomes" id="UP000616724"/>
    </source>
</evidence>
<feature type="region of interest" description="Disordered" evidence="1">
    <location>
        <begin position="39"/>
        <end position="59"/>
    </location>
</feature>
<dbReference type="Pfam" id="PF08570">
    <property type="entry name" value="DUF1761"/>
    <property type="match status" value="1"/>
</dbReference>
<comment type="caution">
    <text evidence="3">The sequence shown here is derived from an EMBL/GenBank/DDBJ whole genome shotgun (WGS) entry which is preliminary data.</text>
</comment>
<gene>
    <name evidence="3" type="ORF">Plo01_15330</name>
</gene>
<evidence type="ECO:0000313" key="3">
    <source>
        <dbReference type="EMBL" id="GIH75104.1"/>
    </source>
</evidence>
<dbReference type="RefSeq" id="WP_203889810.1">
    <property type="nucleotide sequence ID" value="NZ_BOOH01000014.1"/>
</dbReference>
<evidence type="ECO:0008006" key="5">
    <source>
        <dbReference type="Google" id="ProtNLM"/>
    </source>
</evidence>
<keyword evidence="2" id="KW-1133">Transmembrane helix</keyword>
<feature type="transmembrane region" description="Helical" evidence="2">
    <location>
        <begin position="127"/>
        <end position="149"/>
    </location>
</feature>
<sequence>MPESVLLIVPVMTVVAFVLGGLYYAVLGDRLTAARTAATAGRTTTGPATTDPTAAPATAPPVKAPPWTFAAEAGRCLVLAGVVTGLAVQAGIDTWPGGLALGLVLWIGFPAVLWTGAIVHENTPWRLAVIHAGDWLVKLLVLGTIAGVWL</sequence>
<protein>
    <recommendedName>
        <fullName evidence="5">DUF1761 domain-containing protein</fullName>
    </recommendedName>
</protein>
<dbReference type="Proteomes" id="UP000616724">
    <property type="component" value="Unassembled WGS sequence"/>
</dbReference>
<feature type="transmembrane region" description="Helical" evidence="2">
    <location>
        <begin position="6"/>
        <end position="26"/>
    </location>
</feature>
<dbReference type="EMBL" id="BOOH01000014">
    <property type="protein sequence ID" value="GIH75104.1"/>
    <property type="molecule type" value="Genomic_DNA"/>
</dbReference>
<evidence type="ECO:0000256" key="2">
    <source>
        <dbReference type="SAM" id="Phobius"/>
    </source>
</evidence>
<feature type="transmembrane region" description="Helical" evidence="2">
    <location>
        <begin position="98"/>
        <end position="120"/>
    </location>
</feature>
<reference evidence="3 4" key="1">
    <citation type="submission" date="2021-01" db="EMBL/GenBank/DDBJ databases">
        <title>Whole genome shotgun sequence of Planobispora longispora NBRC 13918.</title>
        <authorList>
            <person name="Komaki H."/>
            <person name="Tamura T."/>
        </authorList>
    </citation>
    <scope>NUCLEOTIDE SEQUENCE [LARGE SCALE GENOMIC DNA]</scope>
    <source>
        <strain evidence="3 4">NBRC 13918</strain>
    </source>
</reference>